<dbReference type="GO" id="GO:0016020">
    <property type="term" value="C:membrane"/>
    <property type="evidence" value="ECO:0007669"/>
    <property type="project" value="UniProtKB-SubCell"/>
</dbReference>
<feature type="domain" description="Fringe-like glycosyltransferase" evidence="13">
    <location>
        <begin position="81"/>
        <end position="186"/>
    </location>
</feature>
<protein>
    <recommendedName>
        <fullName evidence="4">N-acetylgalactosaminide beta-1,3-galactosyltransferase</fullName>
        <ecNumber evidence="4">2.4.1.122</ecNumber>
    </recommendedName>
</protein>
<evidence type="ECO:0000256" key="7">
    <source>
        <dbReference type="ARBA" id="ARBA00022692"/>
    </source>
</evidence>
<evidence type="ECO:0000256" key="11">
    <source>
        <dbReference type="ARBA" id="ARBA00023136"/>
    </source>
</evidence>
<dbReference type="EMBL" id="CH940649">
    <property type="protein sequence ID" value="EDW63227.2"/>
    <property type="molecule type" value="Genomic_DNA"/>
</dbReference>
<evidence type="ECO:0000256" key="4">
    <source>
        <dbReference type="ARBA" id="ARBA00012557"/>
    </source>
</evidence>
<evidence type="ECO:0000313" key="14">
    <source>
        <dbReference type="EMBL" id="EDW63227.2"/>
    </source>
</evidence>
<dbReference type="InterPro" id="IPR026050">
    <property type="entry name" value="C1GALT1/C1GALT1_chp1"/>
</dbReference>
<sequence length="294" mass="33967">MNFVKQHRQRLELLLMLLLGLICGSCLSKLLQLARVEFYELYASQQFTADTVSNSDNSLMQPNNNSNTEQRILCIITLKPKGNRQQDIARTWGRRCHKLLFIRPHARKPKLSIVGLAKSRTDSSSWARTRANLQHVHNRYHKKYDWFLMVTDETYVIMENLQHLLIDYAPEMPIYFDSFSWLHTQQGSLSAAGGNVFSREALRRFVDWAHDNSSICSNHNYGIRHVEIARCFRNVGVVAGKSHDEHGLPLFVNHLSNITEGYCSKSAISFQCVDASCFYQMEYVIYRLRAFGLS</sequence>
<keyword evidence="11" id="KW-0472">Membrane</keyword>
<evidence type="ECO:0000256" key="9">
    <source>
        <dbReference type="ARBA" id="ARBA00022968"/>
    </source>
</evidence>
<keyword evidence="10" id="KW-1133">Transmembrane helix</keyword>
<comment type="subcellular location">
    <subcellularLocation>
        <location evidence="1">Membrane</location>
        <topology evidence="1">Single-pass type II membrane protein</topology>
    </subcellularLocation>
</comment>
<evidence type="ECO:0000256" key="8">
    <source>
        <dbReference type="ARBA" id="ARBA00022741"/>
    </source>
</evidence>
<comment type="similarity">
    <text evidence="3">Belongs to the glycosyltransferase 31 family. Beta3-Gal-T subfamily.</text>
</comment>
<evidence type="ECO:0000256" key="10">
    <source>
        <dbReference type="ARBA" id="ARBA00022989"/>
    </source>
</evidence>
<evidence type="ECO:0000256" key="6">
    <source>
        <dbReference type="ARBA" id="ARBA00022679"/>
    </source>
</evidence>
<evidence type="ECO:0000259" key="13">
    <source>
        <dbReference type="Pfam" id="PF02434"/>
    </source>
</evidence>
<dbReference type="Pfam" id="PF02434">
    <property type="entry name" value="Fringe"/>
    <property type="match status" value="1"/>
</dbReference>
<dbReference type="Proteomes" id="UP000008792">
    <property type="component" value="Unassembled WGS sequence"/>
</dbReference>
<keyword evidence="12" id="KW-0732">Signal</keyword>
<dbReference type="UniPathway" id="UPA00378"/>
<proteinExistence type="inferred from homology"/>
<dbReference type="EC" id="2.4.1.122" evidence="4"/>
<dbReference type="PANTHER" id="PTHR23033:SF14">
    <property type="entry name" value="GLYCOPROTEIN-N-ACETYLGALACTOSAMINE 3-BETA-GALACTOSYLTRANSFERASE 1-RELATED"/>
    <property type="match status" value="1"/>
</dbReference>
<reference evidence="14 15" key="1">
    <citation type="journal article" date="2007" name="Nature">
        <title>Evolution of genes and genomes on the Drosophila phylogeny.</title>
        <authorList>
            <consortium name="Drosophila 12 Genomes Consortium"/>
            <person name="Clark A.G."/>
            <person name="Eisen M.B."/>
            <person name="Smith D.R."/>
            <person name="Bergman C.M."/>
            <person name="Oliver B."/>
            <person name="Markow T.A."/>
            <person name="Kaufman T.C."/>
            <person name="Kellis M."/>
            <person name="Gelbart W."/>
            <person name="Iyer V.N."/>
            <person name="Pollard D.A."/>
            <person name="Sackton T.B."/>
            <person name="Larracuente A.M."/>
            <person name="Singh N.D."/>
            <person name="Abad J.P."/>
            <person name="Abt D.N."/>
            <person name="Adryan B."/>
            <person name="Aguade M."/>
            <person name="Akashi H."/>
            <person name="Anderson W.W."/>
            <person name="Aquadro C.F."/>
            <person name="Ardell D.H."/>
            <person name="Arguello R."/>
            <person name="Artieri C.G."/>
            <person name="Barbash D.A."/>
            <person name="Barker D."/>
            <person name="Barsanti P."/>
            <person name="Batterham P."/>
            <person name="Batzoglou S."/>
            <person name="Begun D."/>
            <person name="Bhutkar A."/>
            <person name="Blanco E."/>
            <person name="Bosak S.A."/>
            <person name="Bradley R.K."/>
            <person name="Brand A.D."/>
            <person name="Brent M.R."/>
            <person name="Brooks A.N."/>
            <person name="Brown R.H."/>
            <person name="Butlin R.K."/>
            <person name="Caggese C."/>
            <person name="Calvi B.R."/>
            <person name="Bernardo de Carvalho A."/>
            <person name="Caspi A."/>
            <person name="Castrezana S."/>
            <person name="Celniker S.E."/>
            <person name="Chang J.L."/>
            <person name="Chapple C."/>
            <person name="Chatterji S."/>
            <person name="Chinwalla A."/>
            <person name="Civetta A."/>
            <person name="Clifton S.W."/>
            <person name="Comeron J.M."/>
            <person name="Costello J.C."/>
            <person name="Coyne J.A."/>
            <person name="Daub J."/>
            <person name="David R.G."/>
            <person name="Delcher A.L."/>
            <person name="Delehaunty K."/>
            <person name="Do C.B."/>
            <person name="Ebling H."/>
            <person name="Edwards K."/>
            <person name="Eickbush T."/>
            <person name="Evans J.D."/>
            <person name="Filipski A."/>
            <person name="Findeiss S."/>
            <person name="Freyhult E."/>
            <person name="Fulton L."/>
            <person name="Fulton R."/>
            <person name="Garcia A.C."/>
            <person name="Gardiner A."/>
            <person name="Garfield D.A."/>
            <person name="Garvin B.E."/>
            <person name="Gibson G."/>
            <person name="Gilbert D."/>
            <person name="Gnerre S."/>
            <person name="Godfrey J."/>
            <person name="Good R."/>
            <person name="Gotea V."/>
            <person name="Gravely B."/>
            <person name="Greenberg A.J."/>
            <person name="Griffiths-Jones S."/>
            <person name="Gross S."/>
            <person name="Guigo R."/>
            <person name="Gustafson E.A."/>
            <person name="Haerty W."/>
            <person name="Hahn M.W."/>
            <person name="Halligan D.L."/>
            <person name="Halpern A.L."/>
            <person name="Halter G.M."/>
            <person name="Han M.V."/>
            <person name="Heger A."/>
            <person name="Hillier L."/>
            <person name="Hinrichs A.S."/>
            <person name="Holmes I."/>
            <person name="Hoskins R.A."/>
            <person name="Hubisz M.J."/>
            <person name="Hultmark D."/>
            <person name="Huntley M.A."/>
            <person name="Jaffe D.B."/>
            <person name="Jagadeeshan S."/>
            <person name="Jeck W.R."/>
            <person name="Johnson J."/>
            <person name="Jones C.D."/>
            <person name="Jordan W.C."/>
            <person name="Karpen G.H."/>
            <person name="Kataoka E."/>
            <person name="Keightley P.D."/>
            <person name="Kheradpour P."/>
            <person name="Kirkness E.F."/>
            <person name="Koerich L.B."/>
            <person name="Kristiansen K."/>
            <person name="Kudrna D."/>
            <person name="Kulathinal R.J."/>
            <person name="Kumar S."/>
            <person name="Kwok R."/>
            <person name="Lander E."/>
            <person name="Langley C.H."/>
            <person name="Lapoint R."/>
            <person name="Lazzaro B.P."/>
            <person name="Lee S.J."/>
            <person name="Levesque L."/>
            <person name="Li R."/>
            <person name="Lin C.F."/>
            <person name="Lin M.F."/>
            <person name="Lindblad-Toh K."/>
            <person name="Llopart A."/>
            <person name="Long M."/>
            <person name="Low L."/>
            <person name="Lozovsky E."/>
            <person name="Lu J."/>
            <person name="Luo M."/>
            <person name="Machado C.A."/>
            <person name="Makalowski W."/>
            <person name="Marzo M."/>
            <person name="Matsuda M."/>
            <person name="Matzkin L."/>
            <person name="McAllister B."/>
            <person name="McBride C.S."/>
            <person name="McKernan B."/>
            <person name="McKernan K."/>
            <person name="Mendez-Lago M."/>
            <person name="Minx P."/>
            <person name="Mollenhauer M.U."/>
            <person name="Montooth K."/>
            <person name="Mount S.M."/>
            <person name="Mu X."/>
            <person name="Myers E."/>
            <person name="Negre B."/>
            <person name="Newfeld S."/>
            <person name="Nielsen R."/>
            <person name="Noor M.A."/>
            <person name="O'Grady P."/>
            <person name="Pachter L."/>
            <person name="Papaceit M."/>
            <person name="Parisi M.J."/>
            <person name="Parisi M."/>
            <person name="Parts L."/>
            <person name="Pedersen J.S."/>
            <person name="Pesole G."/>
            <person name="Phillippy A.M."/>
            <person name="Ponting C.P."/>
            <person name="Pop M."/>
            <person name="Porcelli D."/>
            <person name="Powell J.R."/>
            <person name="Prohaska S."/>
            <person name="Pruitt K."/>
            <person name="Puig M."/>
            <person name="Quesneville H."/>
            <person name="Ram K.R."/>
            <person name="Rand D."/>
            <person name="Rasmussen M.D."/>
            <person name="Reed L.K."/>
            <person name="Reenan R."/>
            <person name="Reily A."/>
            <person name="Remington K.A."/>
            <person name="Rieger T.T."/>
            <person name="Ritchie M.G."/>
            <person name="Robin C."/>
            <person name="Rogers Y.H."/>
            <person name="Rohde C."/>
            <person name="Rozas J."/>
            <person name="Rubenfield M.J."/>
            <person name="Ruiz A."/>
            <person name="Russo S."/>
            <person name="Salzberg S.L."/>
            <person name="Sanchez-Gracia A."/>
            <person name="Saranga D.J."/>
            <person name="Sato H."/>
            <person name="Schaeffer S.W."/>
            <person name="Schatz M.C."/>
            <person name="Schlenke T."/>
            <person name="Schwartz R."/>
            <person name="Segarra C."/>
            <person name="Singh R.S."/>
            <person name="Sirot L."/>
            <person name="Sirota M."/>
            <person name="Sisneros N.B."/>
            <person name="Smith C.D."/>
            <person name="Smith T.F."/>
            <person name="Spieth J."/>
            <person name="Stage D.E."/>
            <person name="Stark A."/>
            <person name="Stephan W."/>
            <person name="Strausberg R.L."/>
            <person name="Strempel S."/>
            <person name="Sturgill D."/>
            <person name="Sutton G."/>
            <person name="Sutton G.G."/>
            <person name="Tao W."/>
            <person name="Teichmann S."/>
            <person name="Tobari Y.N."/>
            <person name="Tomimura Y."/>
            <person name="Tsolas J.M."/>
            <person name="Valente V.L."/>
            <person name="Venter E."/>
            <person name="Venter J.C."/>
            <person name="Vicario S."/>
            <person name="Vieira F.G."/>
            <person name="Vilella A.J."/>
            <person name="Villasante A."/>
            <person name="Walenz B."/>
            <person name="Wang J."/>
            <person name="Wasserman M."/>
            <person name="Watts T."/>
            <person name="Wilson D."/>
            <person name="Wilson R.K."/>
            <person name="Wing R.A."/>
            <person name="Wolfner M.F."/>
            <person name="Wong A."/>
            <person name="Wong G.K."/>
            <person name="Wu C.I."/>
            <person name="Wu G."/>
            <person name="Yamamoto D."/>
            <person name="Yang H.P."/>
            <person name="Yang S.P."/>
            <person name="Yorke J.A."/>
            <person name="Yoshida K."/>
            <person name="Zdobnov E."/>
            <person name="Zhang P."/>
            <person name="Zhang Y."/>
            <person name="Zimin A.V."/>
            <person name="Baldwin J."/>
            <person name="Abdouelleil A."/>
            <person name="Abdulkadir J."/>
            <person name="Abebe A."/>
            <person name="Abera B."/>
            <person name="Abreu J."/>
            <person name="Acer S.C."/>
            <person name="Aftuck L."/>
            <person name="Alexander A."/>
            <person name="An P."/>
            <person name="Anderson E."/>
            <person name="Anderson S."/>
            <person name="Arachi H."/>
            <person name="Azer M."/>
            <person name="Bachantsang P."/>
            <person name="Barry A."/>
            <person name="Bayul T."/>
            <person name="Berlin A."/>
            <person name="Bessette D."/>
            <person name="Bloom T."/>
            <person name="Blye J."/>
            <person name="Boguslavskiy L."/>
            <person name="Bonnet C."/>
            <person name="Boukhgalter B."/>
            <person name="Bourzgui I."/>
            <person name="Brown A."/>
            <person name="Cahill P."/>
            <person name="Channer S."/>
            <person name="Cheshatsang Y."/>
            <person name="Chuda L."/>
            <person name="Citroen M."/>
            <person name="Collymore A."/>
            <person name="Cooke P."/>
            <person name="Costello M."/>
            <person name="D'Aco K."/>
            <person name="Daza R."/>
            <person name="De Haan G."/>
            <person name="DeGray S."/>
            <person name="DeMaso C."/>
            <person name="Dhargay N."/>
            <person name="Dooley K."/>
            <person name="Dooley E."/>
            <person name="Doricent M."/>
            <person name="Dorje P."/>
            <person name="Dorjee K."/>
            <person name="Dupes A."/>
            <person name="Elong R."/>
            <person name="Falk J."/>
            <person name="Farina A."/>
            <person name="Faro S."/>
            <person name="Ferguson D."/>
            <person name="Fisher S."/>
            <person name="Foley C.D."/>
            <person name="Franke A."/>
            <person name="Friedrich D."/>
            <person name="Gadbois L."/>
            <person name="Gearin G."/>
            <person name="Gearin C.R."/>
            <person name="Giannoukos G."/>
            <person name="Goode T."/>
            <person name="Graham J."/>
            <person name="Grandbois E."/>
            <person name="Grewal S."/>
            <person name="Gyaltsen K."/>
            <person name="Hafez N."/>
            <person name="Hagos B."/>
            <person name="Hall J."/>
            <person name="Henson C."/>
            <person name="Hollinger A."/>
            <person name="Honan T."/>
            <person name="Huard M.D."/>
            <person name="Hughes L."/>
            <person name="Hurhula B."/>
            <person name="Husby M.E."/>
            <person name="Kamat A."/>
            <person name="Kanga B."/>
            <person name="Kashin S."/>
            <person name="Khazanovich D."/>
            <person name="Kisner P."/>
            <person name="Lance K."/>
            <person name="Lara M."/>
            <person name="Lee W."/>
            <person name="Lennon N."/>
            <person name="Letendre F."/>
            <person name="LeVine R."/>
            <person name="Lipovsky A."/>
            <person name="Liu X."/>
            <person name="Liu J."/>
            <person name="Liu S."/>
            <person name="Lokyitsang T."/>
            <person name="Lokyitsang Y."/>
            <person name="Lubonja R."/>
            <person name="Lui A."/>
            <person name="MacDonald P."/>
            <person name="Magnisalis V."/>
            <person name="Maru K."/>
            <person name="Matthews C."/>
            <person name="McCusker W."/>
            <person name="McDonough S."/>
            <person name="Mehta T."/>
            <person name="Meldrim J."/>
            <person name="Meneus L."/>
            <person name="Mihai O."/>
            <person name="Mihalev A."/>
            <person name="Mihova T."/>
            <person name="Mittelman R."/>
            <person name="Mlenga V."/>
            <person name="Montmayeur A."/>
            <person name="Mulrain L."/>
            <person name="Navidi A."/>
            <person name="Naylor J."/>
            <person name="Negash T."/>
            <person name="Nguyen T."/>
            <person name="Nguyen N."/>
            <person name="Nicol R."/>
            <person name="Norbu C."/>
            <person name="Norbu N."/>
            <person name="Novod N."/>
            <person name="O'Neill B."/>
            <person name="Osman S."/>
            <person name="Markiewicz E."/>
            <person name="Oyono O.L."/>
            <person name="Patti C."/>
            <person name="Phunkhang P."/>
            <person name="Pierre F."/>
            <person name="Priest M."/>
            <person name="Raghuraman S."/>
            <person name="Rege F."/>
            <person name="Reyes R."/>
            <person name="Rise C."/>
            <person name="Rogov P."/>
            <person name="Ross K."/>
            <person name="Ryan E."/>
            <person name="Settipalli S."/>
            <person name="Shea T."/>
            <person name="Sherpa N."/>
            <person name="Shi L."/>
            <person name="Shih D."/>
            <person name="Sparrow T."/>
            <person name="Spaulding J."/>
            <person name="Stalker J."/>
            <person name="Stange-Thomann N."/>
            <person name="Stavropoulos S."/>
            <person name="Stone C."/>
            <person name="Strader C."/>
            <person name="Tesfaye S."/>
            <person name="Thomson T."/>
            <person name="Thoulutsang Y."/>
            <person name="Thoulutsang D."/>
            <person name="Topham K."/>
            <person name="Topping I."/>
            <person name="Tsamla T."/>
            <person name="Vassiliev H."/>
            <person name="Vo A."/>
            <person name="Wangchuk T."/>
            <person name="Wangdi T."/>
            <person name="Weiand M."/>
            <person name="Wilkinson J."/>
            <person name="Wilson A."/>
            <person name="Yadav S."/>
            <person name="Young G."/>
            <person name="Yu Q."/>
            <person name="Zembek L."/>
            <person name="Zhong D."/>
            <person name="Zimmer A."/>
            <person name="Zwirko Z."/>
            <person name="Jaffe D.B."/>
            <person name="Alvarez P."/>
            <person name="Brockman W."/>
            <person name="Butler J."/>
            <person name="Chin C."/>
            <person name="Gnerre S."/>
            <person name="Grabherr M."/>
            <person name="Kleber M."/>
            <person name="Mauceli E."/>
            <person name="MacCallum I."/>
        </authorList>
    </citation>
    <scope>NUCLEOTIDE SEQUENCE [LARGE SCALE GENOMIC DNA]</scope>
    <source>
        <strain evidence="15">Tucson 15010-1051.87</strain>
    </source>
</reference>
<dbReference type="AlphaFoldDB" id="B4LUX8"/>
<keyword evidence="7" id="KW-0812">Transmembrane</keyword>
<comment type="pathway">
    <text evidence="2">Protein modification; protein glycosylation.</text>
</comment>
<organism evidence="14 15">
    <name type="scientific">Drosophila virilis</name>
    <name type="common">Fruit fly</name>
    <dbReference type="NCBI Taxonomy" id="7244"/>
    <lineage>
        <taxon>Eukaryota</taxon>
        <taxon>Metazoa</taxon>
        <taxon>Ecdysozoa</taxon>
        <taxon>Arthropoda</taxon>
        <taxon>Hexapoda</taxon>
        <taxon>Insecta</taxon>
        <taxon>Pterygota</taxon>
        <taxon>Neoptera</taxon>
        <taxon>Endopterygota</taxon>
        <taxon>Diptera</taxon>
        <taxon>Brachycera</taxon>
        <taxon>Muscomorpha</taxon>
        <taxon>Ephydroidea</taxon>
        <taxon>Drosophilidae</taxon>
        <taxon>Drosophila</taxon>
    </lineage>
</organism>
<feature type="chain" id="PRO_5006457473" description="N-acetylgalactosaminide beta-1,3-galactosyltransferase" evidence="12">
    <location>
        <begin position="29"/>
        <end position="294"/>
    </location>
</feature>
<evidence type="ECO:0000256" key="5">
    <source>
        <dbReference type="ARBA" id="ARBA00022676"/>
    </source>
</evidence>
<evidence type="ECO:0000256" key="1">
    <source>
        <dbReference type="ARBA" id="ARBA00004606"/>
    </source>
</evidence>
<gene>
    <name evidence="14" type="primary">Dvir\GJ14263</name>
    <name evidence="14" type="ORF">Dvir_GJ14263</name>
</gene>
<keyword evidence="5 14" id="KW-0328">Glycosyltransferase</keyword>
<dbReference type="GO" id="GO:0016263">
    <property type="term" value="F:glycoprotein-N-acetylgalactosamine 3-beta-galactosyltransferase activity"/>
    <property type="evidence" value="ECO:0007669"/>
    <property type="project" value="UniProtKB-EC"/>
</dbReference>
<dbReference type="GO" id="GO:0000166">
    <property type="term" value="F:nucleotide binding"/>
    <property type="evidence" value="ECO:0007669"/>
    <property type="project" value="UniProtKB-KW"/>
</dbReference>
<evidence type="ECO:0000256" key="2">
    <source>
        <dbReference type="ARBA" id="ARBA00004922"/>
    </source>
</evidence>
<dbReference type="Gene3D" id="3.90.550.50">
    <property type="match status" value="1"/>
</dbReference>
<dbReference type="InParanoid" id="B4LUX8"/>
<evidence type="ECO:0000256" key="3">
    <source>
        <dbReference type="ARBA" id="ARBA00006462"/>
    </source>
</evidence>
<accession>B4LUX8</accession>
<dbReference type="eggNOG" id="KOG2246">
    <property type="taxonomic scope" value="Eukaryota"/>
</dbReference>
<evidence type="ECO:0000313" key="15">
    <source>
        <dbReference type="Proteomes" id="UP000008792"/>
    </source>
</evidence>
<name>B4LUX8_DROVI</name>
<dbReference type="STRING" id="7244.B4LUX8"/>
<keyword evidence="8" id="KW-0547">Nucleotide-binding</keyword>
<dbReference type="OrthoDB" id="414175at2759"/>
<feature type="signal peptide" evidence="12">
    <location>
        <begin position="1"/>
        <end position="28"/>
    </location>
</feature>
<keyword evidence="6 14" id="KW-0808">Transferase</keyword>
<dbReference type="InterPro" id="IPR003378">
    <property type="entry name" value="Fringe-like_glycosylTrfase"/>
</dbReference>
<keyword evidence="15" id="KW-1185">Reference proteome</keyword>
<keyword evidence="9" id="KW-0735">Signal-anchor</keyword>
<evidence type="ECO:0000256" key="12">
    <source>
        <dbReference type="SAM" id="SignalP"/>
    </source>
</evidence>
<dbReference type="PANTHER" id="PTHR23033">
    <property type="entry name" value="BETA1,3-GALACTOSYLTRANSFERASE"/>
    <property type="match status" value="1"/>
</dbReference>
<dbReference type="HOGENOM" id="CLU_035857_5_0_1"/>